<accession>C6LL78</accession>
<sequence length="51" mass="5957">MLNFPKKQCSSIVFRGKHSQLSHMIASEALLFSLFLLFLRFSCTIRFLDPH</sequence>
<proteinExistence type="predicted"/>
<keyword evidence="3" id="KW-1185">Reference proteome</keyword>
<protein>
    <submittedName>
        <fullName evidence="2">Uncharacterized protein</fullName>
    </submittedName>
</protein>
<organism evidence="2 3">
    <name type="scientific">Marvinbryantia formatexigens DSM 14469</name>
    <dbReference type="NCBI Taxonomy" id="478749"/>
    <lineage>
        <taxon>Bacteria</taxon>
        <taxon>Bacillati</taxon>
        <taxon>Bacillota</taxon>
        <taxon>Clostridia</taxon>
        <taxon>Lachnospirales</taxon>
        <taxon>Lachnospiraceae</taxon>
        <taxon>Marvinbryantia</taxon>
    </lineage>
</organism>
<name>C6LL78_9FIRM</name>
<feature type="transmembrane region" description="Helical" evidence="1">
    <location>
        <begin position="21"/>
        <end position="41"/>
    </location>
</feature>
<evidence type="ECO:0000313" key="2">
    <source>
        <dbReference type="EMBL" id="EET58589.1"/>
    </source>
</evidence>
<dbReference type="AlphaFoldDB" id="C6LL78"/>
<keyword evidence="1" id="KW-0472">Membrane</keyword>
<evidence type="ECO:0000256" key="1">
    <source>
        <dbReference type="SAM" id="Phobius"/>
    </source>
</evidence>
<dbReference type="EMBL" id="ACCL02000028">
    <property type="protein sequence ID" value="EET58589.1"/>
    <property type="molecule type" value="Genomic_DNA"/>
</dbReference>
<dbReference type="Proteomes" id="UP000005561">
    <property type="component" value="Unassembled WGS sequence"/>
</dbReference>
<keyword evidence="1" id="KW-0812">Transmembrane</keyword>
<evidence type="ECO:0000313" key="3">
    <source>
        <dbReference type="Proteomes" id="UP000005561"/>
    </source>
</evidence>
<comment type="caution">
    <text evidence="2">The sequence shown here is derived from an EMBL/GenBank/DDBJ whole genome shotgun (WGS) entry which is preliminary data.</text>
</comment>
<gene>
    <name evidence="2" type="ORF">BRYFOR_09425</name>
</gene>
<reference evidence="2" key="1">
    <citation type="submission" date="2009-07" db="EMBL/GenBank/DDBJ databases">
        <authorList>
            <person name="Weinstock G."/>
            <person name="Sodergren E."/>
            <person name="Clifton S."/>
            <person name="Fulton L."/>
            <person name="Fulton B."/>
            <person name="Courtney L."/>
            <person name="Fronick C."/>
            <person name="Harrison M."/>
            <person name="Strong C."/>
            <person name="Farmer C."/>
            <person name="Delahaunty K."/>
            <person name="Markovic C."/>
            <person name="Hall O."/>
            <person name="Minx P."/>
            <person name="Tomlinson C."/>
            <person name="Mitreva M."/>
            <person name="Nelson J."/>
            <person name="Hou S."/>
            <person name="Wollam A."/>
            <person name="Pepin K.H."/>
            <person name="Johnson M."/>
            <person name="Bhonagiri V."/>
            <person name="Nash W.E."/>
            <person name="Warren W."/>
            <person name="Chinwalla A."/>
            <person name="Mardis E.R."/>
            <person name="Wilson R.K."/>
        </authorList>
    </citation>
    <scope>NUCLEOTIDE SEQUENCE [LARGE SCALE GENOMIC DNA]</scope>
    <source>
        <strain evidence="2">DSM 14469</strain>
    </source>
</reference>
<keyword evidence="1" id="KW-1133">Transmembrane helix</keyword>